<evidence type="ECO:0000256" key="4">
    <source>
        <dbReference type="ARBA" id="ARBA00023125"/>
    </source>
</evidence>
<keyword evidence="4" id="KW-0238">DNA-binding</keyword>
<dbReference type="GO" id="GO:0003677">
    <property type="term" value="F:DNA binding"/>
    <property type="evidence" value="ECO:0007669"/>
    <property type="project" value="UniProtKB-KW"/>
</dbReference>
<dbReference type="Gene3D" id="1.10.20.10">
    <property type="entry name" value="Histone, subunit A"/>
    <property type="match status" value="1"/>
</dbReference>
<dbReference type="GO" id="GO:0031297">
    <property type="term" value="P:replication fork processing"/>
    <property type="evidence" value="ECO:0007669"/>
    <property type="project" value="TreeGrafter"/>
</dbReference>
<proteinExistence type="inferred from homology"/>
<evidence type="ECO:0000256" key="7">
    <source>
        <dbReference type="SAM" id="MobiDB-lite"/>
    </source>
</evidence>
<dbReference type="OrthoDB" id="2500381at2759"/>
<keyword evidence="3" id="KW-0227">DNA damage</keyword>
<reference evidence="8 9" key="1">
    <citation type="submission" date="2015-09" db="EMBL/GenBank/DDBJ databases">
        <title>Host preference determinants of Valsa canker pathogens revealed by comparative genomics.</title>
        <authorList>
            <person name="Yin Z."/>
            <person name="Huang L."/>
        </authorList>
    </citation>
    <scope>NUCLEOTIDE SEQUENCE [LARGE SCALE GENOMIC DNA]</scope>
    <source>
        <strain evidence="8 9">SXYLt</strain>
    </source>
</reference>
<evidence type="ECO:0000256" key="2">
    <source>
        <dbReference type="ARBA" id="ARBA00009359"/>
    </source>
</evidence>
<protein>
    <recommendedName>
        <fullName evidence="10">Centromere protein X</fullName>
    </recommendedName>
</protein>
<dbReference type="GO" id="GO:0006281">
    <property type="term" value="P:DNA repair"/>
    <property type="evidence" value="ECO:0007669"/>
    <property type="project" value="UniProtKB-KW"/>
</dbReference>
<feature type="compositionally biased region" description="Basic and acidic residues" evidence="7">
    <location>
        <begin position="52"/>
        <end position="64"/>
    </location>
</feature>
<comment type="caution">
    <text evidence="8">The sequence shown here is derived from an EMBL/GenBank/DDBJ whole genome shotgun (WGS) entry which is preliminary data.</text>
</comment>
<evidence type="ECO:0000313" key="8">
    <source>
        <dbReference type="EMBL" id="ROW12015.1"/>
    </source>
</evidence>
<dbReference type="Pfam" id="PF09415">
    <property type="entry name" value="CENP-X"/>
    <property type="match status" value="1"/>
</dbReference>
<dbReference type="InterPro" id="IPR018552">
    <property type="entry name" value="CENP-X"/>
</dbReference>
<dbReference type="PANTHER" id="PTHR28680:SF1">
    <property type="entry name" value="CENTROMERE PROTEIN X"/>
    <property type="match status" value="1"/>
</dbReference>
<keyword evidence="9" id="KW-1185">Reference proteome</keyword>
<keyword evidence="5" id="KW-0234">DNA repair</keyword>
<evidence type="ECO:0000313" key="9">
    <source>
        <dbReference type="Proteomes" id="UP000285146"/>
    </source>
</evidence>
<accession>A0A423X7T4</accession>
<sequence length="156" mass="16993">MPPKASASGAPRGRPAGSKNKTSGTSSSKTATKKPSAAAKGKQRAQPSVSPEPRDRSDEEHANDDSDEPMEEAIELDDDDDEEPEKTIPPELLTRILHELFEKDGTRITKDANNAVAKYMDIFVKEAIARAAAERDGGFFEVEDLEKIAPQLLFDL</sequence>
<comment type="similarity">
    <text evidence="2">Belongs to the CENP-X/MHF2 family.</text>
</comment>
<dbReference type="GO" id="GO:0000712">
    <property type="term" value="P:resolution of meiotic recombination intermediates"/>
    <property type="evidence" value="ECO:0007669"/>
    <property type="project" value="TreeGrafter"/>
</dbReference>
<dbReference type="CDD" id="cd22921">
    <property type="entry name" value="HFD_CENP-X"/>
    <property type="match status" value="1"/>
</dbReference>
<dbReference type="EMBL" id="LKEB01000024">
    <property type="protein sequence ID" value="ROW12015.1"/>
    <property type="molecule type" value="Genomic_DNA"/>
</dbReference>
<dbReference type="InterPro" id="IPR009072">
    <property type="entry name" value="Histone-fold"/>
</dbReference>
<evidence type="ECO:0000256" key="3">
    <source>
        <dbReference type="ARBA" id="ARBA00022763"/>
    </source>
</evidence>
<comment type="subcellular location">
    <subcellularLocation>
        <location evidence="1">Nucleus</location>
    </subcellularLocation>
</comment>
<organism evidence="8 9">
    <name type="scientific">Cytospora leucostoma</name>
    <dbReference type="NCBI Taxonomy" id="1230097"/>
    <lineage>
        <taxon>Eukaryota</taxon>
        <taxon>Fungi</taxon>
        <taxon>Dikarya</taxon>
        <taxon>Ascomycota</taxon>
        <taxon>Pezizomycotina</taxon>
        <taxon>Sordariomycetes</taxon>
        <taxon>Sordariomycetidae</taxon>
        <taxon>Diaporthales</taxon>
        <taxon>Cytosporaceae</taxon>
        <taxon>Cytospora</taxon>
    </lineage>
</organism>
<feature type="compositionally biased region" description="Low complexity" evidence="7">
    <location>
        <begin position="16"/>
        <end position="40"/>
    </location>
</feature>
<dbReference type="GO" id="GO:0071821">
    <property type="term" value="C:FANCM-MHF complex"/>
    <property type="evidence" value="ECO:0007669"/>
    <property type="project" value="TreeGrafter"/>
</dbReference>
<dbReference type="Proteomes" id="UP000285146">
    <property type="component" value="Unassembled WGS sequence"/>
</dbReference>
<evidence type="ECO:0000256" key="5">
    <source>
        <dbReference type="ARBA" id="ARBA00023204"/>
    </source>
</evidence>
<name>A0A423X7T4_9PEZI</name>
<evidence type="ECO:0000256" key="6">
    <source>
        <dbReference type="ARBA" id="ARBA00023242"/>
    </source>
</evidence>
<dbReference type="InParanoid" id="A0A423X7T4"/>
<keyword evidence="6" id="KW-0539">Nucleus</keyword>
<dbReference type="PANTHER" id="PTHR28680">
    <property type="entry name" value="CENTROMERE PROTEIN X"/>
    <property type="match status" value="1"/>
</dbReference>
<dbReference type="GO" id="GO:0046982">
    <property type="term" value="F:protein heterodimerization activity"/>
    <property type="evidence" value="ECO:0007669"/>
    <property type="project" value="InterPro"/>
</dbReference>
<evidence type="ECO:0008006" key="10">
    <source>
        <dbReference type="Google" id="ProtNLM"/>
    </source>
</evidence>
<dbReference type="GO" id="GO:0051382">
    <property type="term" value="P:kinetochore assembly"/>
    <property type="evidence" value="ECO:0007669"/>
    <property type="project" value="InterPro"/>
</dbReference>
<dbReference type="AlphaFoldDB" id="A0A423X7T4"/>
<feature type="region of interest" description="Disordered" evidence="7">
    <location>
        <begin position="1"/>
        <end position="90"/>
    </location>
</feature>
<feature type="compositionally biased region" description="Acidic residues" evidence="7">
    <location>
        <begin position="65"/>
        <end position="84"/>
    </location>
</feature>
<evidence type="ECO:0000256" key="1">
    <source>
        <dbReference type="ARBA" id="ARBA00004123"/>
    </source>
</evidence>
<gene>
    <name evidence="8" type="ORF">VPNG_05229</name>
</gene>